<keyword evidence="6" id="KW-0175">Coiled coil</keyword>
<dbReference type="HOGENOM" id="CLU_421739_0_0_1"/>
<dbReference type="Proteomes" id="UP000026962">
    <property type="component" value="Chromosome 1"/>
</dbReference>
<proteinExistence type="predicted"/>
<dbReference type="Pfam" id="PF03798">
    <property type="entry name" value="TRAM_LAG1_CLN8"/>
    <property type="match status" value="1"/>
</dbReference>
<feature type="coiled-coil region" evidence="6">
    <location>
        <begin position="42"/>
        <end position="76"/>
    </location>
</feature>
<keyword evidence="2 5" id="KW-0812">Transmembrane</keyword>
<keyword evidence="4 5" id="KW-0472">Membrane</keyword>
<dbReference type="InterPro" id="IPR058935">
    <property type="entry name" value="At4g15545-like_C"/>
</dbReference>
<feature type="region of interest" description="Disordered" evidence="7">
    <location>
        <begin position="160"/>
        <end position="180"/>
    </location>
</feature>
<reference evidence="10" key="2">
    <citation type="submission" date="2018-05" db="EMBL/GenBank/DDBJ databases">
        <title>OpunRS2 (Oryza punctata Reference Sequence Version 2).</title>
        <authorList>
            <person name="Zhang J."/>
            <person name="Kudrna D."/>
            <person name="Lee S."/>
            <person name="Talag J."/>
            <person name="Welchert J."/>
            <person name="Wing R.A."/>
        </authorList>
    </citation>
    <scope>NUCLEOTIDE SEQUENCE [LARGE SCALE GENOMIC DNA]</scope>
</reference>
<feature type="transmembrane region" description="Helical" evidence="8">
    <location>
        <begin position="574"/>
        <end position="590"/>
    </location>
</feature>
<feature type="compositionally biased region" description="Low complexity" evidence="7">
    <location>
        <begin position="228"/>
        <end position="242"/>
    </location>
</feature>
<keyword evidence="11" id="KW-1185">Reference proteome</keyword>
<dbReference type="EnsemblPlants" id="OPUNC01G31310.1">
    <property type="protein sequence ID" value="OPUNC01G31310.1"/>
    <property type="gene ID" value="OPUNC01G31310"/>
</dbReference>
<feature type="region of interest" description="Disordered" evidence="7">
    <location>
        <begin position="338"/>
        <end position="391"/>
    </location>
</feature>
<evidence type="ECO:0000256" key="5">
    <source>
        <dbReference type="PROSITE-ProRule" id="PRU00205"/>
    </source>
</evidence>
<dbReference type="STRING" id="4537.A0A0E0JP62"/>
<evidence type="ECO:0000256" key="6">
    <source>
        <dbReference type="SAM" id="Coils"/>
    </source>
</evidence>
<evidence type="ECO:0000256" key="2">
    <source>
        <dbReference type="ARBA" id="ARBA00022692"/>
    </source>
</evidence>
<reference evidence="10" key="1">
    <citation type="submission" date="2015-04" db="UniProtKB">
        <authorList>
            <consortium name="EnsemblPlants"/>
        </authorList>
    </citation>
    <scope>IDENTIFICATION</scope>
</reference>
<feature type="transmembrane region" description="Helical" evidence="8">
    <location>
        <begin position="548"/>
        <end position="567"/>
    </location>
</feature>
<organism evidence="10">
    <name type="scientific">Oryza punctata</name>
    <name type="common">Red rice</name>
    <dbReference type="NCBI Taxonomy" id="4537"/>
    <lineage>
        <taxon>Eukaryota</taxon>
        <taxon>Viridiplantae</taxon>
        <taxon>Streptophyta</taxon>
        <taxon>Embryophyta</taxon>
        <taxon>Tracheophyta</taxon>
        <taxon>Spermatophyta</taxon>
        <taxon>Magnoliopsida</taxon>
        <taxon>Liliopsida</taxon>
        <taxon>Poales</taxon>
        <taxon>Poaceae</taxon>
        <taxon>BOP clade</taxon>
        <taxon>Oryzoideae</taxon>
        <taxon>Oryzeae</taxon>
        <taxon>Oryzinae</taxon>
        <taxon>Oryza</taxon>
    </lineage>
</organism>
<feature type="region of interest" description="Disordered" evidence="7">
    <location>
        <begin position="214"/>
        <end position="243"/>
    </location>
</feature>
<evidence type="ECO:0000313" key="11">
    <source>
        <dbReference type="Proteomes" id="UP000026962"/>
    </source>
</evidence>
<dbReference type="Gramene" id="OPUNC01G31310.1">
    <property type="protein sequence ID" value="OPUNC01G31310.1"/>
    <property type="gene ID" value="OPUNC01G31310"/>
</dbReference>
<dbReference type="InterPro" id="IPR058936">
    <property type="entry name" value="At4g15545-like"/>
</dbReference>
<sequence length="702" mass="77523">MTQTPSPAAAAPAAEAGLPDAIAAALPPDPYEQLEVARKITAVAVAARASRLELEAARLRQKLAEKDRLAAELADRTASLEQALRDSDARLCAALDDNAKLAKERDSLAHTSKKLARDLAKLETFKRHLMQSLGDDNPPIQETVDIRTCEQSVAKANSWKDGVAHSHHHHHHHPVSSLADGSTEIESVNQEVARPFEQKLTVTHITPRLTSDPAAKMRSAVTSPRRYSTAVSPKPAAAAASPRLEGHMAMQPWLPSSKMSSAANSPPRGHSISGRTTRVDGKEFFRQARNRLSYEQFAAFLANIKELNAQRQSREETLQKADEIFGSENKDLFMSFQGLLSPGGTGGRPSLSRESATPPRHLASAAGERARRRAADPDLASSTGAAYSRGAGPASELRFVGGLCGRHPSTANLHLGRNRTEGVKVYQMMDLSTTSVVAAKAYKYKAESLVKDYLLADSYVSYTAVLGGILMCKMVYDITHLISSLYYKGYGSLTKIQKLEWNNRGMSTVHAMFITLMSVYLVFFSNLFSDELDGPVTVRSSNLSNFTLGVSLGYFTADLAMIFWAYPSLGGMEYVLHHLLSIISLVYAIYSEEGQLYTYMVLISETTTPGINLRWFLDTVGMKRSKAYLVNGVTMFVAWLVARIILFIYLFYHIYFHYDQVKQMRTFSCILIFAVPTILLVMNTVWFAKILRGLKKTLAKRQ</sequence>
<dbReference type="GO" id="GO:0016020">
    <property type="term" value="C:membrane"/>
    <property type="evidence" value="ECO:0007669"/>
    <property type="project" value="UniProtKB-SubCell"/>
</dbReference>
<accession>A0A0E0JP62</accession>
<dbReference type="PANTHER" id="PTHR47383:SF8">
    <property type="entry name" value="OS01G0768300 PROTEIN"/>
    <property type="match status" value="1"/>
</dbReference>
<dbReference type="SMART" id="SM00724">
    <property type="entry name" value="TLC"/>
    <property type="match status" value="1"/>
</dbReference>
<keyword evidence="3 8" id="KW-1133">Transmembrane helix</keyword>
<dbReference type="PROSITE" id="PS50922">
    <property type="entry name" value="TLC"/>
    <property type="match status" value="1"/>
</dbReference>
<dbReference type="Pfam" id="PF25972">
    <property type="entry name" value="At4g15545_C"/>
    <property type="match status" value="1"/>
</dbReference>
<comment type="subcellular location">
    <subcellularLocation>
        <location evidence="1">Membrane</location>
        <topology evidence="1">Multi-pass membrane protein</topology>
    </subcellularLocation>
</comment>
<feature type="domain" description="TLC" evidence="9">
    <location>
        <begin position="496"/>
        <end position="699"/>
    </location>
</feature>
<evidence type="ECO:0000256" key="3">
    <source>
        <dbReference type="ARBA" id="ARBA00022989"/>
    </source>
</evidence>
<dbReference type="eggNOG" id="KOG4561">
    <property type="taxonomic scope" value="Eukaryota"/>
</dbReference>
<dbReference type="PANTHER" id="PTHR47383">
    <property type="entry name" value="OS03G0659800 PROTEIN"/>
    <property type="match status" value="1"/>
</dbReference>
<evidence type="ECO:0000256" key="4">
    <source>
        <dbReference type="ARBA" id="ARBA00023136"/>
    </source>
</evidence>
<feature type="compositionally biased region" description="Basic residues" evidence="7">
    <location>
        <begin position="165"/>
        <end position="174"/>
    </location>
</feature>
<evidence type="ECO:0000313" key="10">
    <source>
        <dbReference type="EnsemblPlants" id="OPUNC01G31310.1"/>
    </source>
</evidence>
<evidence type="ECO:0000259" key="9">
    <source>
        <dbReference type="PROSITE" id="PS50922"/>
    </source>
</evidence>
<feature type="transmembrane region" description="Helical" evidence="8">
    <location>
        <begin position="508"/>
        <end position="528"/>
    </location>
</feature>
<protein>
    <recommendedName>
        <fullName evidence="9">TLC domain-containing protein</fullName>
    </recommendedName>
</protein>
<evidence type="ECO:0000256" key="7">
    <source>
        <dbReference type="SAM" id="MobiDB-lite"/>
    </source>
</evidence>
<feature type="transmembrane region" description="Helical" evidence="8">
    <location>
        <begin position="664"/>
        <end position="688"/>
    </location>
</feature>
<evidence type="ECO:0000256" key="1">
    <source>
        <dbReference type="ARBA" id="ARBA00004141"/>
    </source>
</evidence>
<dbReference type="InterPro" id="IPR006634">
    <property type="entry name" value="TLC-dom"/>
</dbReference>
<evidence type="ECO:0000256" key="8">
    <source>
        <dbReference type="SAM" id="Phobius"/>
    </source>
</evidence>
<name>A0A0E0JP62_ORYPU</name>
<feature type="transmembrane region" description="Helical" evidence="8">
    <location>
        <begin position="629"/>
        <end position="652"/>
    </location>
</feature>
<dbReference type="AlphaFoldDB" id="A0A0E0JP62"/>